<accession>A0ABX8V1I7</accession>
<organism evidence="4 5">
    <name type="scientific">Candidatus Rhabdochlamydia oedothoracis</name>
    <dbReference type="NCBI Taxonomy" id="2720720"/>
    <lineage>
        <taxon>Bacteria</taxon>
        <taxon>Pseudomonadati</taxon>
        <taxon>Chlamydiota</taxon>
        <taxon>Chlamydiia</taxon>
        <taxon>Parachlamydiales</taxon>
        <taxon>Candidatus Rhabdochlamydiaceae</taxon>
        <taxon>Candidatus Rhabdochlamydia</taxon>
    </lineage>
</organism>
<comment type="similarity">
    <text evidence="1">Belongs to the elongation factor P family.</text>
</comment>
<dbReference type="SMART" id="SM01185">
    <property type="entry name" value="EFP"/>
    <property type="match status" value="1"/>
</dbReference>
<dbReference type="GO" id="GO:0003746">
    <property type="term" value="F:translation elongation factor activity"/>
    <property type="evidence" value="ECO:0007669"/>
    <property type="project" value="UniProtKB-KW"/>
</dbReference>
<dbReference type="InterPro" id="IPR014722">
    <property type="entry name" value="Rib_uL2_dom2"/>
</dbReference>
<evidence type="ECO:0000259" key="3">
    <source>
        <dbReference type="SMART" id="SM01185"/>
    </source>
</evidence>
<dbReference type="Gene3D" id="2.30.30.30">
    <property type="match status" value="1"/>
</dbReference>
<dbReference type="Pfam" id="PF09285">
    <property type="entry name" value="Elong-fact-P_C"/>
    <property type="match status" value="1"/>
</dbReference>
<gene>
    <name evidence="4" type="ORF">RHABOEDO_001315</name>
</gene>
<evidence type="ECO:0000259" key="2">
    <source>
        <dbReference type="SMART" id="SM00841"/>
    </source>
</evidence>
<keyword evidence="4" id="KW-0251">Elongation factor</keyword>
<dbReference type="Proteomes" id="UP000826014">
    <property type="component" value="Chromosome"/>
</dbReference>
<proteinExistence type="inferred from homology"/>
<dbReference type="InterPro" id="IPR020599">
    <property type="entry name" value="Transl_elong_fac_P/YeiP"/>
</dbReference>
<protein>
    <submittedName>
        <fullName evidence="4">Elongation factor P</fullName>
    </submittedName>
</protein>
<dbReference type="InterPro" id="IPR013185">
    <property type="entry name" value="Transl_elong_KOW-like"/>
</dbReference>
<dbReference type="PANTHER" id="PTHR30053:SF12">
    <property type="entry name" value="ELONGATION FACTOR P (EF-P) FAMILY PROTEIN"/>
    <property type="match status" value="1"/>
</dbReference>
<evidence type="ECO:0000256" key="1">
    <source>
        <dbReference type="ARBA" id="ARBA00009479"/>
    </source>
</evidence>
<evidence type="ECO:0000313" key="4">
    <source>
        <dbReference type="EMBL" id="QYF49054.1"/>
    </source>
</evidence>
<dbReference type="InterPro" id="IPR008991">
    <property type="entry name" value="Translation_prot_SH3-like_sf"/>
</dbReference>
<dbReference type="SMART" id="SM00841">
    <property type="entry name" value="Elong-fact-P_C"/>
    <property type="match status" value="1"/>
</dbReference>
<dbReference type="SUPFAM" id="SSF50249">
    <property type="entry name" value="Nucleic acid-binding proteins"/>
    <property type="match status" value="2"/>
</dbReference>
<dbReference type="Gene3D" id="2.40.50.140">
    <property type="entry name" value="Nucleic acid-binding proteins"/>
    <property type="match status" value="2"/>
</dbReference>
<reference evidence="4 5" key="1">
    <citation type="journal article" date="2022" name="bioRxiv">
        <title>Ecology and evolution of chlamydial symbionts of arthropods.</title>
        <authorList>
            <person name="Halter T."/>
            <person name="Koestlbacher S."/>
            <person name="Collingro A."/>
            <person name="Sixt B.S."/>
            <person name="Toenshoff E.R."/>
            <person name="Hendrickx F."/>
            <person name="Kostanjsek R."/>
            <person name="Horn M."/>
        </authorList>
    </citation>
    <scope>NUCLEOTIDE SEQUENCE [LARGE SCALE GENOMIC DNA]</scope>
    <source>
        <strain evidence="4">W744xW776</strain>
    </source>
</reference>
<dbReference type="EMBL" id="CP075587">
    <property type="protein sequence ID" value="QYF49054.1"/>
    <property type="molecule type" value="Genomic_DNA"/>
</dbReference>
<dbReference type="SUPFAM" id="SSF50104">
    <property type="entry name" value="Translation proteins SH3-like domain"/>
    <property type="match status" value="1"/>
</dbReference>
<keyword evidence="4" id="KW-0648">Protein biosynthesis</keyword>
<dbReference type="InterPro" id="IPR001059">
    <property type="entry name" value="Transl_elong_P/YeiP_cen"/>
</dbReference>
<name>A0ABX8V1I7_9BACT</name>
<feature type="domain" description="Elongation factor P C-terminal" evidence="2">
    <location>
        <begin position="132"/>
        <end position="184"/>
    </location>
</feature>
<dbReference type="InterPro" id="IPR012340">
    <property type="entry name" value="NA-bd_OB-fold"/>
</dbReference>
<dbReference type="CDD" id="cd05794">
    <property type="entry name" value="S1_EF-P_repeat_2"/>
    <property type="match status" value="1"/>
</dbReference>
<dbReference type="NCBIfam" id="NF009090">
    <property type="entry name" value="PRK12426.1"/>
    <property type="match status" value="1"/>
</dbReference>
<dbReference type="PIRSF" id="PIRSF005901">
    <property type="entry name" value="EF-P"/>
    <property type="match status" value="1"/>
</dbReference>
<dbReference type="RefSeq" id="WP_215216849.1">
    <property type="nucleotide sequence ID" value="NZ_CP075587.1"/>
</dbReference>
<dbReference type="InterPro" id="IPR015365">
    <property type="entry name" value="Elong-fact-P_C"/>
</dbReference>
<dbReference type="Pfam" id="PF08207">
    <property type="entry name" value="EFP_N"/>
    <property type="match status" value="1"/>
</dbReference>
<dbReference type="Pfam" id="PF01132">
    <property type="entry name" value="EFP"/>
    <property type="match status" value="1"/>
</dbReference>
<sequence>MITGNQISPGMILFIDGKMYKVESCVKVTVAKDNPFMKTILKDLLTEEMSEKNFKLNQVVADAAPLERSLEYLYLEKENYLFLDIGNLEQVLVPSQIIGDKVNYLKESTSLKAVFYGDTAFSIELPQFLELVVLKTEEMESALKMTNSTKIALLETGAKIEVPVFIESGDIIKIDTQTNEYIQRV</sequence>
<dbReference type="InterPro" id="IPR013852">
    <property type="entry name" value="Transl_elong_P/YeiP_CS"/>
</dbReference>
<dbReference type="PROSITE" id="PS01275">
    <property type="entry name" value="EFP"/>
    <property type="match status" value="1"/>
</dbReference>
<keyword evidence="5" id="KW-1185">Reference proteome</keyword>
<feature type="domain" description="Translation elongation factor P/YeiP central" evidence="3">
    <location>
        <begin position="67"/>
        <end position="121"/>
    </location>
</feature>
<dbReference type="PANTHER" id="PTHR30053">
    <property type="entry name" value="ELONGATION FACTOR P"/>
    <property type="match status" value="1"/>
</dbReference>
<evidence type="ECO:0000313" key="5">
    <source>
        <dbReference type="Proteomes" id="UP000826014"/>
    </source>
</evidence>